<evidence type="ECO:0000313" key="2">
    <source>
        <dbReference type="EMBL" id="KAK9396639.1"/>
    </source>
</evidence>
<protein>
    <submittedName>
        <fullName evidence="2">Uncharacterized protein</fullName>
    </submittedName>
</protein>
<proteinExistence type="predicted"/>
<gene>
    <name evidence="2" type="ORF">NXF25_020000</name>
</gene>
<dbReference type="Proteomes" id="UP001474421">
    <property type="component" value="Unassembled WGS sequence"/>
</dbReference>
<feature type="region of interest" description="Disordered" evidence="1">
    <location>
        <begin position="33"/>
        <end position="52"/>
    </location>
</feature>
<keyword evidence="3" id="KW-1185">Reference proteome</keyword>
<name>A0AAW1B3Y9_CROAD</name>
<feature type="compositionally biased region" description="Polar residues" evidence="1">
    <location>
        <begin position="43"/>
        <end position="52"/>
    </location>
</feature>
<dbReference type="EMBL" id="JAOTOJ010000008">
    <property type="protein sequence ID" value="KAK9396639.1"/>
    <property type="molecule type" value="Genomic_DNA"/>
</dbReference>
<organism evidence="2 3">
    <name type="scientific">Crotalus adamanteus</name>
    <name type="common">Eastern diamondback rattlesnake</name>
    <dbReference type="NCBI Taxonomy" id="8729"/>
    <lineage>
        <taxon>Eukaryota</taxon>
        <taxon>Metazoa</taxon>
        <taxon>Chordata</taxon>
        <taxon>Craniata</taxon>
        <taxon>Vertebrata</taxon>
        <taxon>Euteleostomi</taxon>
        <taxon>Lepidosauria</taxon>
        <taxon>Squamata</taxon>
        <taxon>Bifurcata</taxon>
        <taxon>Unidentata</taxon>
        <taxon>Episquamata</taxon>
        <taxon>Toxicofera</taxon>
        <taxon>Serpentes</taxon>
        <taxon>Colubroidea</taxon>
        <taxon>Viperidae</taxon>
        <taxon>Crotalinae</taxon>
        <taxon>Crotalus</taxon>
    </lineage>
</organism>
<evidence type="ECO:0000313" key="3">
    <source>
        <dbReference type="Proteomes" id="UP001474421"/>
    </source>
</evidence>
<evidence type="ECO:0000256" key="1">
    <source>
        <dbReference type="SAM" id="MobiDB-lite"/>
    </source>
</evidence>
<accession>A0AAW1B3Y9</accession>
<dbReference type="AlphaFoldDB" id="A0AAW1B3Y9"/>
<reference evidence="2 3" key="1">
    <citation type="journal article" date="2024" name="Proc. Natl. Acad. Sci. U.S.A.">
        <title>The genetic regulatory architecture and epigenomic basis for age-related changes in rattlesnake venom.</title>
        <authorList>
            <person name="Hogan M.P."/>
            <person name="Holding M.L."/>
            <person name="Nystrom G.S."/>
            <person name="Colston T.J."/>
            <person name="Bartlett D.A."/>
            <person name="Mason A.J."/>
            <person name="Ellsworth S.A."/>
            <person name="Rautsaw R.M."/>
            <person name="Lawrence K.C."/>
            <person name="Strickland J.L."/>
            <person name="He B."/>
            <person name="Fraser P."/>
            <person name="Margres M.J."/>
            <person name="Gilbert D.M."/>
            <person name="Gibbs H.L."/>
            <person name="Parkinson C.L."/>
            <person name="Rokyta D.R."/>
        </authorList>
    </citation>
    <scope>NUCLEOTIDE SEQUENCE [LARGE SCALE GENOMIC DNA]</scope>
    <source>
        <strain evidence="2">DRR0105</strain>
    </source>
</reference>
<sequence>MQRNGWYPYMMRWPQSSMMWMPSCKSYRISLKIPPRQGRQMRESGQSSKRSE</sequence>
<comment type="caution">
    <text evidence="2">The sequence shown here is derived from an EMBL/GenBank/DDBJ whole genome shotgun (WGS) entry which is preliminary data.</text>
</comment>